<evidence type="ECO:0000256" key="1">
    <source>
        <dbReference type="SAM" id="Phobius"/>
    </source>
</evidence>
<feature type="transmembrane region" description="Helical" evidence="1">
    <location>
        <begin position="42"/>
        <end position="58"/>
    </location>
</feature>
<name>A0A2K9MFS0_9RHOB</name>
<keyword evidence="3" id="KW-1185">Reference proteome</keyword>
<keyword evidence="1" id="KW-0472">Membrane</keyword>
<protein>
    <submittedName>
        <fullName evidence="2">Uncharacterized protein</fullName>
    </submittedName>
</protein>
<evidence type="ECO:0000313" key="3">
    <source>
        <dbReference type="Proteomes" id="UP000234882"/>
    </source>
</evidence>
<accession>A0A2K9MFS0</accession>
<organism evidence="2 3">
    <name type="scientific">Paracoccus jeotgali</name>
    <dbReference type="NCBI Taxonomy" id="2065379"/>
    <lineage>
        <taxon>Bacteria</taxon>
        <taxon>Pseudomonadati</taxon>
        <taxon>Pseudomonadota</taxon>
        <taxon>Alphaproteobacteria</taxon>
        <taxon>Rhodobacterales</taxon>
        <taxon>Paracoccaceae</taxon>
        <taxon>Paracoccus</taxon>
    </lineage>
</organism>
<proteinExistence type="predicted"/>
<gene>
    <name evidence="2" type="ORF">CYR75_05865</name>
</gene>
<dbReference type="RefSeq" id="WP_101499228.1">
    <property type="nucleotide sequence ID" value="NZ_CP025583.1"/>
</dbReference>
<dbReference type="OrthoDB" id="8601734at2"/>
<dbReference type="AlphaFoldDB" id="A0A2K9MFS0"/>
<reference evidence="3" key="1">
    <citation type="submission" date="2017-12" db="EMBL/GenBank/DDBJ databases">
        <title>Genomic analysis of Paracoccus sp. CBA4604.</title>
        <authorList>
            <person name="Roh S.W."/>
            <person name="Kim J.Y."/>
            <person name="Kim J.S."/>
        </authorList>
    </citation>
    <scope>NUCLEOTIDE SEQUENCE [LARGE SCALE GENOMIC DNA]</scope>
    <source>
        <strain evidence="3">CBA4604</strain>
    </source>
</reference>
<keyword evidence="1" id="KW-1133">Transmembrane helix</keyword>
<feature type="transmembrane region" description="Helical" evidence="1">
    <location>
        <begin position="12"/>
        <end position="30"/>
    </location>
</feature>
<evidence type="ECO:0000313" key="2">
    <source>
        <dbReference type="EMBL" id="AUM73876.1"/>
    </source>
</evidence>
<dbReference type="Proteomes" id="UP000234882">
    <property type="component" value="Chromosome"/>
</dbReference>
<keyword evidence="1" id="KW-0812">Transmembrane</keyword>
<sequence>MTGFSGIGSDMIGTLIVGAGAAALMYALLHLTRKLGYPLPKWALPAGIGLAMIGYATWNEYSWASRVKAQLPDRAQVIAEGQARSALRPWTYLHAPVARIAVIDRAATRPDGQGHRIARVLLVERWRNTVAVEQGVDCEAGRLRPPEGEWQRVAADDPVLTTICREGG</sequence>
<dbReference type="KEGG" id="paru:CYR75_05865"/>
<dbReference type="EMBL" id="CP025583">
    <property type="protein sequence ID" value="AUM73876.1"/>
    <property type="molecule type" value="Genomic_DNA"/>
</dbReference>